<organism evidence="1">
    <name type="scientific">Anguilla anguilla</name>
    <name type="common">European freshwater eel</name>
    <name type="synonym">Muraena anguilla</name>
    <dbReference type="NCBI Taxonomy" id="7936"/>
    <lineage>
        <taxon>Eukaryota</taxon>
        <taxon>Metazoa</taxon>
        <taxon>Chordata</taxon>
        <taxon>Craniata</taxon>
        <taxon>Vertebrata</taxon>
        <taxon>Euteleostomi</taxon>
        <taxon>Actinopterygii</taxon>
        <taxon>Neopterygii</taxon>
        <taxon>Teleostei</taxon>
        <taxon>Anguilliformes</taxon>
        <taxon>Anguillidae</taxon>
        <taxon>Anguilla</taxon>
    </lineage>
</organism>
<protein>
    <submittedName>
        <fullName evidence="1">Uncharacterized protein</fullName>
    </submittedName>
</protein>
<reference evidence="1" key="2">
    <citation type="journal article" date="2015" name="Fish Shellfish Immunol.">
        <title>Early steps in the European eel (Anguilla anguilla)-Vibrio vulnificus interaction in the gills: Role of the RtxA13 toxin.</title>
        <authorList>
            <person name="Callol A."/>
            <person name="Pajuelo D."/>
            <person name="Ebbesson L."/>
            <person name="Teles M."/>
            <person name="MacKenzie S."/>
            <person name="Amaro C."/>
        </authorList>
    </citation>
    <scope>NUCLEOTIDE SEQUENCE</scope>
</reference>
<dbReference type="AlphaFoldDB" id="A0A0E9PHF7"/>
<accession>A0A0E9PHF7</accession>
<dbReference type="EMBL" id="GBXM01104613">
    <property type="protein sequence ID" value="JAH03964.1"/>
    <property type="molecule type" value="Transcribed_RNA"/>
</dbReference>
<name>A0A0E9PHF7_ANGAN</name>
<reference evidence="1" key="1">
    <citation type="submission" date="2014-11" db="EMBL/GenBank/DDBJ databases">
        <authorList>
            <person name="Amaro Gonzalez C."/>
        </authorList>
    </citation>
    <scope>NUCLEOTIDE SEQUENCE</scope>
</reference>
<evidence type="ECO:0000313" key="1">
    <source>
        <dbReference type="EMBL" id="JAH03964.1"/>
    </source>
</evidence>
<sequence>MLLHGLFHHTQDLHDLQYHLHNMYYLILSL</sequence>
<proteinExistence type="predicted"/>